<reference evidence="2" key="1">
    <citation type="submission" date="2019-06" db="EMBL/GenBank/DDBJ databases">
        <title>Genomics analysis of Aphanomyces spp. identifies a new class of oomycete effector associated with host adaptation.</title>
        <authorList>
            <person name="Gaulin E."/>
        </authorList>
    </citation>
    <scope>NUCLEOTIDE SEQUENCE</scope>
    <source>
        <strain evidence="2">CBS 578.67</strain>
    </source>
</reference>
<proteinExistence type="predicted"/>
<dbReference type="AlphaFoldDB" id="A0A6A4Y573"/>
<feature type="non-terminal residue" evidence="2">
    <location>
        <position position="1"/>
    </location>
</feature>
<gene>
    <name evidence="2" type="ORF">As57867_017937</name>
</gene>
<dbReference type="EMBL" id="VJMH01006369">
    <property type="protein sequence ID" value="KAF0690618.1"/>
    <property type="molecule type" value="Genomic_DNA"/>
</dbReference>
<evidence type="ECO:0000313" key="2">
    <source>
        <dbReference type="EMBL" id="KAF0690618.1"/>
    </source>
</evidence>
<sequence length="231" mass="25471">LLPRPDARVHPSQQPVAGVNGPKLPPTHDKAHYFDVEVAKSVVVHAVQRAFRQGLPAPDYVNDIAPIKKSVSVPPGKLVPAGHEESAERWHSRSRADACGQDDRLCQSWSWHGATSKPRSPTTFYSTTSPRWWMTTVCLCGATRRGAGSLCRLDPGGRRRVCSTCLEKQGTLTFKAHGTVDSQCKAVRSGRVKFNDDGSMDKRCNAYRAIDLSFRAATKDLQWISPRPLQA</sequence>
<name>A0A6A4Y573_9STRA</name>
<protein>
    <submittedName>
        <fullName evidence="2">Uncharacterized protein</fullName>
    </submittedName>
</protein>
<comment type="caution">
    <text evidence="2">The sequence shown here is derived from an EMBL/GenBank/DDBJ whole genome shotgun (WGS) entry which is preliminary data.</text>
</comment>
<accession>A0A6A4Y573</accession>
<organism evidence="2">
    <name type="scientific">Aphanomyces stellatus</name>
    <dbReference type="NCBI Taxonomy" id="120398"/>
    <lineage>
        <taxon>Eukaryota</taxon>
        <taxon>Sar</taxon>
        <taxon>Stramenopiles</taxon>
        <taxon>Oomycota</taxon>
        <taxon>Saprolegniomycetes</taxon>
        <taxon>Saprolegniales</taxon>
        <taxon>Verrucalvaceae</taxon>
        <taxon>Aphanomyces</taxon>
    </lineage>
</organism>
<feature type="region of interest" description="Disordered" evidence="1">
    <location>
        <begin position="1"/>
        <end position="23"/>
    </location>
</feature>
<evidence type="ECO:0000256" key="1">
    <source>
        <dbReference type="SAM" id="MobiDB-lite"/>
    </source>
</evidence>